<dbReference type="Proteomes" id="UP000185478">
    <property type="component" value="Chromosome"/>
</dbReference>
<feature type="region of interest" description="Disordered" evidence="6">
    <location>
        <begin position="914"/>
        <end position="953"/>
    </location>
</feature>
<feature type="transmembrane region" description="Helical" evidence="5">
    <location>
        <begin position="58"/>
        <end position="84"/>
    </location>
</feature>
<evidence type="ECO:0000256" key="3">
    <source>
        <dbReference type="ARBA" id="ARBA00022989"/>
    </source>
</evidence>
<feature type="transmembrane region" description="Helical" evidence="5">
    <location>
        <begin position="262"/>
        <end position="281"/>
    </location>
</feature>
<dbReference type="HAMAP" id="MF_01600">
    <property type="entry name" value="UPF0182"/>
    <property type="match status" value="1"/>
</dbReference>
<dbReference type="GO" id="GO:0005886">
    <property type="term" value="C:plasma membrane"/>
    <property type="evidence" value="ECO:0007669"/>
    <property type="project" value="UniProtKB-SubCell"/>
</dbReference>
<feature type="transmembrane region" description="Helical" evidence="5">
    <location>
        <begin position="161"/>
        <end position="191"/>
    </location>
</feature>
<dbReference type="AlphaFoldDB" id="A0A1L7CEF0"/>
<feature type="transmembrane region" description="Helical" evidence="5">
    <location>
        <begin position="17"/>
        <end position="38"/>
    </location>
</feature>
<feature type="compositionally biased region" description="Basic and acidic residues" evidence="6">
    <location>
        <begin position="920"/>
        <end position="938"/>
    </location>
</feature>
<feature type="transmembrane region" description="Helical" evidence="5">
    <location>
        <begin position="114"/>
        <end position="141"/>
    </location>
</feature>
<dbReference type="NCBIfam" id="NF000825">
    <property type="entry name" value="PRK00068.1"/>
    <property type="match status" value="1"/>
</dbReference>
<evidence type="ECO:0000256" key="4">
    <source>
        <dbReference type="ARBA" id="ARBA00023136"/>
    </source>
</evidence>
<dbReference type="PANTHER" id="PTHR39344">
    <property type="entry name" value="UPF0182 PROTEIN SLL1060"/>
    <property type="match status" value="1"/>
</dbReference>
<keyword evidence="2 5" id="KW-0812">Transmembrane</keyword>
<accession>A0A1L7CEF0</accession>
<dbReference type="EMBL" id="CP009245">
    <property type="protein sequence ID" value="APT84221.1"/>
    <property type="molecule type" value="Genomic_DNA"/>
</dbReference>
<reference evidence="7 8" key="1">
    <citation type="submission" date="2014-08" db="EMBL/GenBank/DDBJ databases">
        <title>Complete genome sequence of Corynebacterium aquilae S-613T(T) (=DSM 44791(T)), isolated from the choana of a healthy golden eagle.</title>
        <authorList>
            <person name="Ruckert C."/>
            <person name="Albersmeier A."/>
            <person name="Winkler A."/>
            <person name="Kalinowski J."/>
        </authorList>
    </citation>
    <scope>NUCLEOTIDE SEQUENCE [LARGE SCALE GENOMIC DNA]</scope>
    <source>
        <strain evidence="7 8">S-613</strain>
    </source>
</reference>
<keyword evidence="8" id="KW-1185">Reference proteome</keyword>
<organism evidence="7 8">
    <name type="scientific">Corynebacterium aquilae DSM 44791</name>
    <dbReference type="NCBI Taxonomy" id="1431546"/>
    <lineage>
        <taxon>Bacteria</taxon>
        <taxon>Bacillati</taxon>
        <taxon>Actinomycetota</taxon>
        <taxon>Actinomycetes</taxon>
        <taxon>Mycobacteriales</taxon>
        <taxon>Corynebacteriaceae</taxon>
        <taxon>Corynebacterium</taxon>
    </lineage>
</organism>
<evidence type="ECO:0000313" key="7">
    <source>
        <dbReference type="EMBL" id="APT84221.1"/>
    </source>
</evidence>
<name>A0A1L7CEF0_9CORY</name>
<dbReference type="Pfam" id="PF03699">
    <property type="entry name" value="UPF0182"/>
    <property type="match status" value="1"/>
</dbReference>
<dbReference type="InterPro" id="IPR005372">
    <property type="entry name" value="UPF0182"/>
</dbReference>
<dbReference type="KEGG" id="caqu:CAQU_03075"/>
<keyword evidence="4 5" id="KW-0472">Membrane</keyword>
<dbReference type="PANTHER" id="PTHR39344:SF1">
    <property type="entry name" value="UPF0182 PROTEIN SLL1060"/>
    <property type="match status" value="1"/>
</dbReference>
<comment type="similarity">
    <text evidence="5">Belongs to the UPF0182 family.</text>
</comment>
<protein>
    <recommendedName>
        <fullName evidence="5">UPF0182 protein CAQU_03075</fullName>
    </recommendedName>
</protein>
<keyword evidence="1 5" id="KW-1003">Cell membrane</keyword>
<proteinExistence type="inferred from homology"/>
<keyword evidence="3 5" id="KW-1133">Transmembrane helix</keyword>
<evidence type="ECO:0000256" key="1">
    <source>
        <dbReference type="ARBA" id="ARBA00022475"/>
    </source>
</evidence>
<dbReference type="GO" id="GO:0005576">
    <property type="term" value="C:extracellular region"/>
    <property type="evidence" value="ECO:0007669"/>
    <property type="project" value="TreeGrafter"/>
</dbReference>
<evidence type="ECO:0000256" key="6">
    <source>
        <dbReference type="SAM" id="MobiDB-lite"/>
    </source>
</evidence>
<comment type="subcellular location">
    <subcellularLocation>
        <location evidence="5">Cell membrane</location>
        <topology evidence="5">Multi-pass membrane protein</topology>
    </subcellularLocation>
</comment>
<feature type="transmembrane region" description="Helical" evidence="5">
    <location>
        <begin position="288"/>
        <end position="308"/>
    </location>
</feature>
<evidence type="ECO:0000256" key="2">
    <source>
        <dbReference type="ARBA" id="ARBA00022692"/>
    </source>
</evidence>
<sequence length="1003" mass="110889">MAASLKRPRSAKKPTSWVAWIIVIFSILATILPIIIGMSTDWLWFKEVDYTRVFSTVLLARLSLFLGVGLFSALVVWVAIITVYNTRPMDLPELDPEHPVAMSRQVVDNFRKTLFVVLPLVMGLVLGTVAQTNWSTVLLFFNRTSFGKSDPQFGYDYGFYAFTLPLLQLIVGILSMLLIVAFLLGLIGHYLTGGIRIGNRLAGVSGFVSKAARTQLAITAGLWVLVKVAGYWLDRFALLTNNHASFMGGSYRDINATLPAKTIMMVIGVLVALAFFTAVVFKDLRIPALGTVLMLIASILIGQAWPLAVEQFSVAPNRQAKEAEYIGRNIEATRYAFGLTDANVTYEKNWGADGASDEAVASDAATLSNIRLLDPKILSKTFTQQQQLKNFYGFPETLNMDRYTVDGELRDYVVAARELNPKDLSGNQTDWINRHTVYTHGNGYVAAQANKVDEVAKDVGSTRGGYPVYTVADLQTLQRQKDNPEAEKIGIEVTEPRVYFGPVIAGDNPNLDYAVVGNNGGEPVEYDTDTSTYTYQGRGGVPIGNPVSRALFAARYQEMNLLLSDRIGSESKIIFQRDPRTRVKKVAPWLTADSATYPAVIDGRIKWIVDGYTTLDNLPYSQRTSLTDATADSRGAGMNSALLVSQQVGYIRNSVKAVVDAYDGTVDLYEFDDKDPVLKAWEGVFPGSVKPKSEISEELRKHLRYPEDMFKVQRELIAKYHVDDPRTFFTGDAFWSVPKDPTSQDERRETNQPPYYVVAADPKTKQPSFQLISPFRGLEREYLAAHMTVNSDPDNYGHITVRVLPTNTQTQGPKQAQDIMMSSDNIARDQTLWKNTNTLRYGNLLTLPVGGGEILYVEPMYTERKGQASAFPKLLRVLVSYKGRVGYASTSAEALSQVGIDPREANDLEEAIASGATQLGDKREVDENKDDASKKEGGETSLPAGQLPSGDGVERINRAIDALRDAKGKSFEEYGRAIDQLDAAVQDYQRSQGQQPAADLPKP</sequence>
<gene>
    <name evidence="7" type="ORF">CAQU_03075</name>
</gene>
<evidence type="ECO:0000313" key="8">
    <source>
        <dbReference type="Proteomes" id="UP000185478"/>
    </source>
</evidence>
<dbReference type="RefSeq" id="WP_084562741.1">
    <property type="nucleotide sequence ID" value="NZ_CP009245.1"/>
</dbReference>
<evidence type="ECO:0000256" key="5">
    <source>
        <dbReference type="HAMAP-Rule" id="MF_01600"/>
    </source>
</evidence>
<feature type="transmembrane region" description="Helical" evidence="5">
    <location>
        <begin position="212"/>
        <end position="233"/>
    </location>
</feature>